<dbReference type="OrthoDB" id="1326102at2"/>
<keyword evidence="3" id="KW-1185">Reference proteome</keyword>
<feature type="signal peptide" evidence="1">
    <location>
        <begin position="1"/>
        <end position="24"/>
    </location>
</feature>
<dbReference type="AlphaFoldDB" id="A0A3E0EV26"/>
<evidence type="ECO:0000313" key="2">
    <source>
        <dbReference type="EMBL" id="REH01674.1"/>
    </source>
</evidence>
<evidence type="ECO:0008006" key="4">
    <source>
        <dbReference type="Google" id="ProtNLM"/>
    </source>
</evidence>
<dbReference type="RefSeq" id="WP_115809365.1">
    <property type="nucleotide sequence ID" value="NZ_QUNI01000001.1"/>
</dbReference>
<comment type="caution">
    <text evidence="2">The sequence shown here is derived from an EMBL/GenBank/DDBJ whole genome shotgun (WGS) entry which is preliminary data.</text>
</comment>
<dbReference type="Gene3D" id="2.180.10.10">
    <property type="entry name" value="RHS repeat-associated core"/>
    <property type="match status" value="1"/>
</dbReference>
<dbReference type="EMBL" id="QUNI01000001">
    <property type="protein sequence ID" value="REH01674.1"/>
    <property type="molecule type" value="Genomic_DNA"/>
</dbReference>
<gene>
    <name evidence="2" type="ORF">C8P67_101154</name>
</gene>
<name>A0A3E0EV26_9FLAO</name>
<evidence type="ECO:0000256" key="1">
    <source>
        <dbReference type="SAM" id="SignalP"/>
    </source>
</evidence>
<reference evidence="2 3" key="1">
    <citation type="submission" date="2018-08" db="EMBL/GenBank/DDBJ databases">
        <title>Genomic Encyclopedia of Archaeal and Bacterial Type Strains, Phase II (KMG-II): from individual species to whole genera.</title>
        <authorList>
            <person name="Goeker M."/>
        </authorList>
    </citation>
    <scope>NUCLEOTIDE SEQUENCE [LARGE SCALE GENOMIC DNA]</scope>
    <source>
        <strain evidence="2 3">DSM 100880</strain>
    </source>
</reference>
<sequence>MIFFKKTLLVLSFLLFINAVSAQSADFSIRTNPLLELGVNAQLLRLKGSVKEMQEHKFTTDIQGRTTNDSASVSNQYRFDQNGLIKEIEETFKNSLTKKSFFSYTNKGFVSHIDIETTILTNETDTTGNAQEKDPIFSAVDYKYVQKKNILFKGEDLLEGMPKKVTARKEYFYHFNDYNQIFQIDYQTTDLVSQYNYDSNGLIKESLTSKSGVAAYKTIYKYDRNNRVINMITINSGNTTKFPNQETVITYKLDSNGNAIEKKIKNYQYSPKGTKEFMEGYLYLYNYTYL</sequence>
<feature type="chain" id="PRO_5017690000" description="YD repeat-containing protein" evidence="1">
    <location>
        <begin position="25"/>
        <end position="290"/>
    </location>
</feature>
<evidence type="ECO:0000313" key="3">
    <source>
        <dbReference type="Proteomes" id="UP000257136"/>
    </source>
</evidence>
<dbReference type="Proteomes" id="UP000257136">
    <property type="component" value="Unassembled WGS sequence"/>
</dbReference>
<organism evidence="2 3">
    <name type="scientific">Flavobacterium aquicola</name>
    <dbReference type="NCBI Taxonomy" id="1682742"/>
    <lineage>
        <taxon>Bacteria</taxon>
        <taxon>Pseudomonadati</taxon>
        <taxon>Bacteroidota</taxon>
        <taxon>Flavobacteriia</taxon>
        <taxon>Flavobacteriales</taxon>
        <taxon>Flavobacteriaceae</taxon>
        <taxon>Flavobacterium</taxon>
    </lineage>
</organism>
<protein>
    <recommendedName>
        <fullName evidence="4">YD repeat-containing protein</fullName>
    </recommendedName>
</protein>
<accession>A0A3E0EV26</accession>
<proteinExistence type="predicted"/>
<keyword evidence="1" id="KW-0732">Signal</keyword>